<evidence type="ECO:0000256" key="1">
    <source>
        <dbReference type="SAM" id="Phobius"/>
    </source>
</evidence>
<gene>
    <name evidence="2" type="ordered locus">EUBREC_3667</name>
</gene>
<name>C4ZED0_AGARV</name>
<dbReference type="PaxDb" id="515619-EUBREC_3667"/>
<keyword evidence="1" id="KW-0472">Membrane</keyword>
<dbReference type="Proteomes" id="UP000001477">
    <property type="component" value="Chromosome"/>
</dbReference>
<feature type="transmembrane region" description="Helical" evidence="1">
    <location>
        <begin position="93"/>
        <end position="112"/>
    </location>
</feature>
<sequence>MWSDDRSFLSDFGKFYTESKAKLYDWISDFVGIMRSGKLVSHASVWRKMHGDRWDYHDCYSTIPKYVDTYCTYSRPLHFTGNLFLSVLPQDNFIIMLFHFTFNQRVICPLIFSSFIQRNYRWQVVYILFMQCMVFVCVIWSFDEMGLREQVILSDKGNRETEQIINIGKVIIFWNRDGRMFYVKDYRLCFFISKNIRDIRRKCNRQFSVVSVEQQFCSVPVKSCRVYA</sequence>
<keyword evidence="1" id="KW-1133">Transmembrane helix</keyword>
<keyword evidence="1" id="KW-0812">Transmembrane</keyword>
<protein>
    <submittedName>
        <fullName evidence="2">Uncharacterized protein</fullName>
    </submittedName>
</protein>
<feature type="transmembrane region" description="Helical" evidence="1">
    <location>
        <begin position="124"/>
        <end position="142"/>
    </location>
</feature>
<dbReference type="KEGG" id="ere:EUBREC_3667"/>
<dbReference type="HOGENOM" id="CLU_1213316_0_0_9"/>
<organism evidence="2 3">
    <name type="scientific">Agathobacter rectalis (strain ATCC 33656 / DSM 3377 / JCM 17463 / KCTC 5835 / VPI 0990)</name>
    <name type="common">Eubacterium rectale</name>
    <dbReference type="NCBI Taxonomy" id="515619"/>
    <lineage>
        <taxon>Bacteria</taxon>
        <taxon>Bacillati</taxon>
        <taxon>Bacillota</taxon>
        <taxon>Clostridia</taxon>
        <taxon>Lachnospirales</taxon>
        <taxon>Lachnospiraceae</taxon>
        <taxon>Agathobacter</taxon>
    </lineage>
</organism>
<accession>C4ZED0</accession>
<dbReference type="STRING" id="515619.EUBREC_3667"/>
<reference evidence="2 3" key="1">
    <citation type="journal article" date="2009" name="Proc. Natl. Acad. Sci. U.S.A.">
        <title>Characterizing a model human gut microbiota composed of members of its two dominant bacterial phyla.</title>
        <authorList>
            <person name="Mahowald M.A."/>
            <person name="Rey F.E."/>
            <person name="Seedorf H."/>
            <person name="Turnbaugh P.J."/>
            <person name="Fulton R.S."/>
            <person name="Wollam A."/>
            <person name="Shah N."/>
            <person name="Wang C."/>
            <person name="Magrini V."/>
            <person name="Wilson R.K."/>
            <person name="Cantarel B.L."/>
            <person name="Coutinho P.M."/>
            <person name="Henrissat B."/>
            <person name="Crock L.W."/>
            <person name="Russell A."/>
            <person name="Verberkmoes N.C."/>
            <person name="Hettich R.L."/>
            <person name="Gordon J.I."/>
        </authorList>
    </citation>
    <scope>NUCLEOTIDE SEQUENCE [LARGE SCALE GENOMIC DNA]</scope>
    <source>
        <strain evidence="3">ATCC 33656 / DSM 3377 / JCM 17463 / KCTC 5835 / LMG 30912 / VPI 0990</strain>
    </source>
</reference>
<evidence type="ECO:0000313" key="2">
    <source>
        <dbReference type="EMBL" id="ACR77393.1"/>
    </source>
</evidence>
<evidence type="ECO:0000313" key="3">
    <source>
        <dbReference type="Proteomes" id="UP000001477"/>
    </source>
</evidence>
<dbReference type="AlphaFoldDB" id="C4ZED0"/>
<proteinExistence type="predicted"/>
<dbReference type="EMBL" id="CP001107">
    <property type="protein sequence ID" value="ACR77393.1"/>
    <property type="molecule type" value="Genomic_DNA"/>
</dbReference>